<keyword evidence="1" id="KW-1133">Transmembrane helix</keyword>
<feature type="transmembrane region" description="Helical" evidence="1">
    <location>
        <begin position="21"/>
        <end position="37"/>
    </location>
</feature>
<reference evidence="2 3" key="1">
    <citation type="submission" date="2019-06" db="EMBL/GenBank/DDBJ databases">
        <title>Sequencing the genomes of 1000 actinobacteria strains.</title>
        <authorList>
            <person name="Klenk H.-P."/>
        </authorList>
    </citation>
    <scope>NUCLEOTIDE SEQUENCE [LARGE SCALE GENOMIC DNA]</scope>
    <source>
        <strain evidence="2 3">DSM 8251</strain>
    </source>
</reference>
<feature type="transmembrane region" description="Helical" evidence="1">
    <location>
        <begin position="97"/>
        <end position="114"/>
    </location>
</feature>
<evidence type="ECO:0000256" key="1">
    <source>
        <dbReference type="SAM" id="Phobius"/>
    </source>
</evidence>
<feature type="transmembrane region" description="Helical" evidence="1">
    <location>
        <begin position="43"/>
        <end position="62"/>
    </location>
</feature>
<feature type="transmembrane region" description="Helical" evidence="1">
    <location>
        <begin position="135"/>
        <end position="152"/>
    </location>
</feature>
<dbReference type="Proteomes" id="UP000316196">
    <property type="component" value="Unassembled WGS sequence"/>
</dbReference>
<evidence type="ECO:0000313" key="3">
    <source>
        <dbReference type="Proteomes" id="UP000316196"/>
    </source>
</evidence>
<keyword evidence="1" id="KW-0812">Transmembrane</keyword>
<sequence>MRRNDSFEDWIQASRYPRWDRVVSGIEVATIGFAVVYPVSGGAVWPTLWPIMIAATVHVLLGMVCLRTWWWWPVAGLLAYALGFPLILTLWVGELEWATLGIASLMWGAPWIFGQPVQALARVKIGPAMDHPVKHGLVISLAIAFAAVSVLSS</sequence>
<keyword evidence="3" id="KW-1185">Reference proteome</keyword>
<dbReference type="AlphaFoldDB" id="A0A542ZQ01"/>
<feature type="transmembrane region" description="Helical" evidence="1">
    <location>
        <begin position="69"/>
        <end position="91"/>
    </location>
</feature>
<name>A0A542ZQ01_9ACTN</name>
<protein>
    <submittedName>
        <fullName evidence="2">Uncharacterized protein</fullName>
    </submittedName>
</protein>
<evidence type="ECO:0000313" key="2">
    <source>
        <dbReference type="EMBL" id="TQL62445.1"/>
    </source>
</evidence>
<proteinExistence type="predicted"/>
<comment type="caution">
    <text evidence="2">The sequence shown here is derived from an EMBL/GenBank/DDBJ whole genome shotgun (WGS) entry which is preliminary data.</text>
</comment>
<organism evidence="2 3">
    <name type="scientific">Propioniferax innocua</name>
    <dbReference type="NCBI Taxonomy" id="1753"/>
    <lineage>
        <taxon>Bacteria</taxon>
        <taxon>Bacillati</taxon>
        <taxon>Actinomycetota</taxon>
        <taxon>Actinomycetes</taxon>
        <taxon>Propionibacteriales</taxon>
        <taxon>Propionibacteriaceae</taxon>
        <taxon>Propioniferax</taxon>
    </lineage>
</organism>
<dbReference type="EMBL" id="VFOR01000001">
    <property type="protein sequence ID" value="TQL62445.1"/>
    <property type="molecule type" value="Genomic_DNA"/>
</dbReference>
<accession>A0A542ZQ01</accession>
<keyword evidence="1" id="KW-0472">Membrane</keyword>
<gene>
    <name evidence="2" type="ORF">FB460_0220</name>
</gene>